<reference evidence="1 2" key="1">
    <citation type="submission" date="2019-03" db="EMBL/GenBank/DDBJ databases">
        <title>Genomic analyses of the natural microbiome of Caenorhabditis elegans.</title>
        <authorList>
            <person name="Samuel B."/>
        </authorList>
    </citation>
    <scope>NUCLEOTIDE SEQUENCE [LARGE SCALE GENOMIC DNA]</scope>
    <source>
        <strain evidence="1 2">JUb102</strain>
    </source>
</reference>
<name>A0A4R3NFH1_9GAMM</name>
<sequence>MYSPKWHIGIELSQHHIQLVAAKKHRKLWSLCECWQQALPFDSAPHTLDEHRVILRNILRQWRQKLPKNCSVSIALPSLRSLQKQVSLPNQMSLQQPELSWYLQAQVDQLFPMQAQELAVDYRIIGQQVYFNAARQSDITFWQDLLLESGYHLLAVDIAPIALRYLARHAQLPNECWLVYYRQNEWFWSGPISQPASYSHIQSDNPTQDNQLVHINQIQSLLTDDPEALKLPIYCISDHDIQGIEYRWDLLQAFHQYPIKLPRQLGDFVIAAGLALRHGDL</sequence>
<dbReference type="Proteomes" id="UP000295055">
    <property type="component" value="Unassembled WGS sequence"/>
</dbReference>
<dbReference type="InterPro" id="IPR005883">
    <property type="entry name" value="PilM"/>
</dbReference>
<dbReference type="RefSeq" id="WP_132497189.1">
    <property type="nucleotide sequence ID" value="NZ_SMAS01000012.1"/>
</dbReference>
<protein>
    <submittedName>
        <fullName evidence="1">Pilus assembly protein HofM</fullName>
    </submittedName>
</protein>
<evidence type="ECO:0000313" key="1">
    <source>
        <dbReference type="EMBL" id="TCT29296.1"/>
    </source>
</evidence>
<accession>A0A4R3NFH1</accession>
<gene>
    <name evidence="1" type="ORF">EC835_11226</name>
</gene>
<dbReference type="AlphaFoldDB" id="A0A4R3NFH1"/>
<proteinExistence type="predicted"/>
<dbReference type="Pfam" id="PF11104">
    <property type="entry name" value="PilM_2"/>
    <property type="match status" value="1"/>
</dbReference>
<dbReference type="EMBL" id="SMAS01000012">
    <property type="protein sequence ID" value="TCT29296.1"/>
    <property type="molecule type" value="Genomic_DNA"/>
</dbReference>
<comment type="caution">
    <text evidence="1">The sequence shown here is derived from an EMBL/GenBank/DDBJ whole genome shotgun (WGS) entry which is preliminary data.</text>
</comment>
<evidence type="ECO:0000313" key="2">
    <source>
        <dbReference type="Proteomes" id="UP000295055"/>
    </source>
</evidence>
<organism evidence="1 2">
    <name type="scientific">Providencia alcalifaciens</name>
    <dbReference type="NCBI Taxonomy" id="126385"/>
    <lineage>
        <taxon>Bacteria</taxon>
        <taxon>Pseudomonadati</taxon>
        <taxon>Pseudomonadota</taxon>
        <taxon>Gammaproteobacteria</taxon>
        <taxon>Enterobacterales</taxon>
        <taxon>Morganellaceae</taxon>
        <taxon>Providencia</taxon>
    </lineage>
</organism>
<dbReference type="OrthoDB" id="6447548at2"/>